<dbReference type="AlphaFoldDB" id="A0A8J2YEU2"/>
<organism evidence="13 14">
    <name type="scientific">Pullulanibacillus camelliae</name>
    <dbReference type="NCBI Taxonomy" id="1707096"/>
    <lineage>
        <taxon>Bacteria</taxon>
        <taxon>Bacillati</taxon>
        <taxon>Bacillota</taxon>
        <taxon>Bacilli</taxon>
        <taxon>Bacillales</taxon>
        <taxon>Sporolactobacillaceae</taxon>
        <taxon>Pullulanibacillus</taxon>
    </lineage>
</organism>
<dbReference type="InterPro" id="IPR002912">
    <property type="entry name" value="ACT_dom"/>
</dbReference>
<gene>
    <name evidence="13" type="primary">tyrA</name>
    <name evidence="13" type="ORF">GCM10011391_17050</name>
</gene>
<evidence type="ECO:0000256" key="2">
    <source>
        <dbReference type="ARBA" id="ARBA00007964"/>
    </source>
</evidence>
<dbReference type="GO" id="GO:0008977">
    <property type="term" value="F:prephenate dehydrogenase (NAD+) activity"/>
    <property type="evidence" value="ECO:0007669"/>
    <property type="project" value="UniProtKB-EC"/>
</dbReference>
<dbReference type="SUPFAM" id="SSF55021">
    <property type="entry name" value="ACT-like"/>
    <property type="match status" value="1"/>
</dbReference>
<dbReference type="InterPro" id="IPR045865">
    <property type="entry name" value="ACT-like_dom_sf"/>
</dbReference>
<comment type="caution">
    <text evidence="13">The sequence shown here is derived from an EMBL/GenBank/DDBJ whole genome shotgun (WGS) entry which is preliminary data.</text>
</comment>
<proteinExistence type="inferred from homology"/>
<comment type="similarity">
    <text evidence="2">Belongs to the prephenate/arogenate dehydrogenase family.</text>
</comment>
<dbReference type="PROSITE" id="PS51176">
    <property type="entry name" value="PDH_ADH"/>
    <property type="match status" value="1"/>
</dbReference>
<accession>A0A8J2YEU2</accession>
<evidence type="ECO:0000259" key="12">
    <source>
        <dbReference type="PROSITE" id="PS51671"/>
    </source>
</evidence>
<dbReference type="GO" id="GO:0070403">
    <property type="term" value="F:NAD+ binding"/>
    <property type="evidence" value="ECO:0007669"/>
    <property type="project" value="InterPro"/>
</dbReference>
<reference evidence="13" key="2">
    <citation type="submission" date="2020-09" db="EMBL/GenBank/DDBJ databases">
        <authorList>
            <person name="Sun Q."/>
            <person name="Zhou Y."/>
        </authorList>
    </citation>
    <scope>NUCLEOTIDE SEQUENCE</scope>
    <source>
        <strain evidence="13">CGMCC 1.15371</strain>
    </source>
</reference>
<dbReference type="PROSITE" id="PS51671">
    <property type="entry name" value="ACT"/>
    <property type="match status" value="1"/>
</dbReference>
<dbReference type="InterPro" id="IPR008927">
    <property type="entry name" value="6-PGluconate_DH-like_C_sf"/>
</dbReference>
<dbReference type="UniPathway" id="UPA00122">
    <property type="reaction ID" value="UER00961"/>
</dbReference>
<dbReference type="FunFam" id="3.40.50.720:FF:000208">
    <property type="entry name" value="Prephenate dehydrogenase"/>
    <property type="match status" value="1"/>
</dbReference>
<evidence type="ECO:0000259" key="11">
    <source>
        <dbReference type="PROSITE" id="PS51176"/>
    </source>
</evidence>
<evidence type="ECO:0000313" key="13">
    <source>
        <dbReference type="EMBL" id="GGE38837.1"/>
    </source>
</evidence>
<dbReference type="InterPro" id="IPR046826">
    <property type="entry name" value="PDH_N"/>
</dbReference>
<dbReference type="InterPro" id="IPR046825">
    <property type="entry name" value="PDH_C"/>
</dbReference>
<sequence>MRKNKIFVVGLGLIGGSLAKAFHEHSNTTITGFDPDQATCKKALELGVVDTIERSVGEGAAEADLILLAAPVSGIIKLLDELAAITLKPDVIVTDTGSTKKGIRDQARHVLGPEVCYIGGHPMAGSHKSGVMAAKADLFENAFYFITPEKNTPSEQVERLKGWLVPTRAKVMAIDPESHDEVVGVISHFPHIVAAGLVHQLHLNPMNQALDLPRLAAGGFRDITRIASSDPTLWQDIIMNNKAVLIKLFEDWDKVMTHVKDSLLAQDVEAIFQFFQKAKMARDQFPIKKRGVLPPSYDLYLDITDRPNEISRVTGIIGQAGITIININVIELRENVSGVLRIFFQSDKSRDEAMALLKAHHYNTYVDE</sequence>
<evidence type="ECO:0000256" key="7">
    <source>
        <dbReference type="ARBA" id="ARBA00023002"/>
    </source>
</evidence>
<dbReference type="EMBL" id="BMIR01000006">
    <property type="protein sequence ID" value="GGE38837.1"/>
    <property type="molecule type" value="Genomic_DNA"/>
</dbReference>
<dbReference type="Gene3D" id="1.10.3660.10">
    <property type="entry name" value="6-phosphogluconate dehydrogenase C-terminal like domain"/>
    <property type="match status" value="1"/>
</dbReference>
<dbReference type="InterPro" id="IPR003099">
    <property type="entry name" value="Prephen_DH"/>
</dbReference>
<dbReference type="InterPro" id="IPR036291">
    <property type="entry name" value="NAD(P)-bd_dom_sf"/>
</dbReference>
<feature type="domain" description="Prephenate/arogenate dehydrogenase" evidence="11">
    <location>
        <begin position="4"/>
        <end position="293"/>
    </location>
</feature>
<evidence type="ECO:0000256" key="4">
    <source>
        <dbReference type="ARBA" id="ARBA00016891"/>
    </source>
</evidence>
<evidence type="ECO:0000256" key="6">
    <source>
        <dbReference type="ARBA" id="ARBA00022605"/>
    </source>
</evidence>
<keyword evidence="7" id="KW-0560">Oxidoreductase</keyword>
<dbReference type="Pfam" id="PF20463">
    <property type="entry name" value="PDH_C"/>
    <property type="match status" value="1"/>
</dbReference>
<dbReference type="NCBIfam" id="NF005107">
    <property type="entry name" value="PRK06545.1-5"/>
    <property type="match status" value="1"/>
</dbReference>
<keyword evidence="9" id="KW-0057">Aromatic amino acid biosynthesis</keyword>
<evidence type="ECO:0000256" key="9">
    <source>
        <dbReference type="ARBA" id="ARBA00023141"/>
    </source>
</evidence>
<dbReference type="Pfam" id="PF02153">
    <property type="entry name" value="PDH_N"/>
    <property type="match status" value="1"/>
</dbReference>
<comment type="catalytic activity">
    <reaction evidence="10">
        <text>prephenate + NAD(+) = 3-(4-hydroxyphenyl)pyruvate + CO2 + NADH</text>
        <dbReference type="Rhea" id="RHEA:13869"/>
        <dbReference type="ChEBI" id="CHEBI:16526"/>
        <dbReference type="ChEBI" id="CHEBI:29934"/>
        <dbReference type="ChEBI" id="CHEBI:36242"/>
        <dbReference type="ChEBI" id="CHEBI:57540"/>
        <dbReference type="ChEBI" id="CHEBI:57945"/>
        <dbReference type="EC" id="1.3.1.12"/>
    </reaction>
</comment>
<dbReference type="SUPFAM" id="SSF51735">
    <property type="entry name" value="NAD(P)-binding Rossmann-fold domains"/>
    <property type="match status" value="1"/>
</dbReference>
<dbReference type="Proteomes" id="UP000628775">
    <property type="component" value="Unassembled WGS sequence"/>
</dbReference>
<dbReference type="FunFam" id="1.10.3660.10:FF:000003">
    <property type="entry name" value="Prephenate dehydrogenase"/>
    <property type="match status" value="1"/>
</dbReference>
<keyword evidence="5" id="KW-0827">Tyrosine biosynthesis</keyword>
<dbReference type="EC" id="1.3.1.12" evidence="3"/>
<evidence type="ECO:0000256" key="1">
    <source>
        <dbReference type="ARBA" id="ARBA00005067"/>
    </source>
</evidence>
<keyword evidence="8" id="KW-0520">NAD</keyword>
<evidence type="ECO:0000256" key="10">
    <source>
        <dbReference type="ARBA" id="ARBA00049260"/>
    </source>
</evidence>
<dbReference type="PANTHER" id="PTHR21363">
    <property type="entry name" value="PREPHENATE DEHYDROGENASE"/>
    <property type="match status" value="1"/>
</dbReference>
<protein>
    <recommendedName>
        <fullName evidence="4">Prephenate dehydrogenase</fullName>
        <ecNumber evidence="3">1.3.1.12</ecNumber>
    </recommendedName>
</protein>
<dbReference type="GO" id="GO:0004665">
    <property type="term" value="F:prephenate dehydrogenase (NADP+) activity"/>
    <property type="evidence" value="ECO:0007669"/>
    <property type="project" value="InterPro"/>
</dbReference>
<evidence type="ECO:0000256" key="8">
    <source>
        <dbReference type="ARBA" id="ARBA00023027"/>
    </source>
</evidence>
<evidence type="ECO:0000256" key="3">
    <source>
        <dbReference type="ARBA" id="ARBA00012068"/>
    </source>
</evidence>
<feature type="domain" description="ACT" evidence="12">
    <location>
        <begin position="298"/>
        <end position="368"/>
    </location>
</feature>
<evidence type="ECO:0000313" key="14">
    <source>
        <dbReference type="Proteomes" id="UP000628775"/>
    </source>
</evidence>
<dbReference type="PANTHER" id="PTHR21363:SF0">
    <property type="entry name" value="PREPHENATE DEHYDROGENASE [NADP(+)]"/>
    <property type="match status" value="1"/>
</dbReference>
<comment type="pathway">
    <text evidence="1">Amino-acid biosynthesis; L-tyrosine biosynthesis; (4-hydroxyphenyl)pyruvate from prephenate (NAD(+) route): step 1/1.</text>
</comment>
<keyword evidence="14" id="KW-1185">Reference proteome</keyword>
<dbReference type="SUPFAM" id="SSF48179">
    <property type="entry name" value="6-phosphogluconate dehydrogenase C-terminal domain-like"/>
    <property type="match status" value="1"/>
</dbReference>
<dbReference type="Gene3D" id="3.40.50.720">
    <property type="entry name" value="NAD(P)-binding Rossmann-like Domain"/>
    <property type="match status" value="1"/>
</dbReference>
<dbReference type="RefSeq" id="WP_188692154.1">
    <property type="nucleotide sequence ID" value="NZ_BMIR01000006.1"/>
</dbReference>
<evidence type="ECO:0000256" key="5">
    <source>
        <dbReference type="ARBA" id="ARBA00022498"/>
    </source>
</evidence>
<dbReference type="InterPro" id="IPR050812">
    <property type="entry name" value="Preph/Arog_dehydrog"/>
</dbReference>
<name>A0A8J2YEU2_9BACL</name>
<dbReference type="GO" id="GO:0006571">
    <property type="term" value="P:tyrosine biosynthetic process"/>
    <property type="evidence" value="ECO:0007669"/>
    <property type="project" value="UniProtKB-UniPathway"/>
</dbReference>
<reference evidence="13" key="1">
    <citation type="journal article" date="2014" name="Int. J. Syst. Evol. Microbiol.">
        <title>Complete genome sequence of Corynebacterium casei LMG S-19264T (=DSM 44701T), isolated from a smear-ripened cheese.</title>
        <authorList>
            <consortium name="US DOE Joint Genome Institute (JGI-PGF)"/>
            <person name="Walter F."/>
            <person name="Albersmeier A."/>
            <person name="Kalinowski J."/>
            <person name="Ruckert C."/>
        </authorList>
    </citation>
    <scope>NUCLEOTIDE SEQUENCE</scope>
    <source>
        <strain evidence="13">CGMCC 1.15371</strain>
    </source>
</reference>
<keyword evidence="6" id="KW-0028">Amino-acid biosynthesis</keyword>